<protein>
    <submittedName>
        <fullName evidence="1">Uncharacterized protein</fullName>
    </submittedName>
</protein>
<reference evidence="1 2" key="1">
    <citation type="submission" date="2024-02" db="EMBL/GenBank/DDBJ databases">
        <title>Chromosome-scale genome assembly of the rough periwinkle Littorina saxatilis.</title>
        <authorList>
            <person name="De Jode A."/>
            <person name="Faria R."/>
            <person name="Formenti G."/>
            <person name="Sims Y."/>
            <person name="Smith T.P."/>
            <person name="Tracey A."/>
            <person name="Wood J.M.D."/>
            <person name="Zagrodzka Z.B."/>
            <person name="Johannesson K."/>
            <person name="Butlin R.K."/>
            <person name="Leder E.H."/>
        </authorList>
    </citation>
    <scope>NUCLEOTIDE SEQUENCE [LARGE SCALE GENOMIC DNA]</scope>
    <source>
        <strain evidence="1">Snail1</strain>
        <tissue evidence="1">Muscle</tissue>
    </source>
</reference>
<evidence type="ECO:0000313" key="1">
    <source>
        <dbReference type="EMBL" id="KAK7107440.1"/>
    </source>
</evidence>
<keyword evidence="2" id="KW-1185">Reference proteome</keyword>
<accession>A0AAN9BPV7</accession>
<evidence type="ECO:0000313" key="2">
    <source>
        <dbReference type="Proteomes" id="UP001374579"/>
    </source>
</evidence>
<organism evidence="1 2">
    <name type="scientific">Littorina saxatilis</name>
    <dbReference type="NCBI Taxonomy" id="31220"/>
    <lineage>
        <taxon>Eukaryota</taxon>
        <taxon>Metazoa</taxon>
        <taxon>Spiralia</taxon>
        <taxon>Lophotrochozoa</taxon>
        <taxon>Mollusca</taxon>
        <taxon>Gastropoda</taxon>
        <taxon>Caenogastropoda</taxon>
        <taxon>Littorinimorpha</taxon>
        <taxon>Littorinoidea</taxon>
        <taxon>Littorinidae</taxon>
        <taxon>Littorina</taxon>
    </lineage>
</organism>
<gene>
    <name evidence="1" type="ORF">V1264_015372</name>
</gene>
<name>A0AAN9BPV7_9CAEN</name>
<dbReference type="EMBL" id="JBAMIC010000004">
    <property type="protein sequence ID" value="KAK7107440.1"/>
    <property type="molecule type" value="Genomic_DNA"/>
</dbReference>
<dbReference type="AlphaFoldDB" id="A0AAN9BPV7"/>
<comment type="caution">
    <text evidence="1">The sequence shown here is derived from an EMBL/GenBank/DDBJ whole genome shotgun (WGS) entry which is preliminary data.</text>
</comment>
<sequence length="104" mass="11426">MLSLRKHIHQALENNEEEAAFWIVPGTVNMQSGIVRGCEQSGIINTLKSEQSGVGASRNSMEEGDTGVVSDVKIEIDVAEDMPQCCYRTEQLQYGKLASIDLPE</sequence>
<proteinExistence type="predicted"/>
<dbReference type="Proteomes" id="UP001374579">
    <property type="component" value="Unassembled WGS sequence"/>
</dbReference>